<dbReference type="OrthoDB" id="27435at2759"/>
<dbReference type="InterPro" id="IPR003959">
    <property type="entry name" value="ATPase_AAA_core"/>
</dbReference>
<dbReference type="Pfam" id="PF00004">
    <property type="entry name" value="AAA"/>
    <property type="match status" value="1"/>
</dbReference>
<accession>A0A5N5TDM9</accession>
<evidence type="ECO:0000256" key="2">
    <source>
        <dbReference type="ARBA" id="ARBA00022840"/>
    </source>
</evidence>
<dbReference type="Gene3D" id="1.10.8.60">
    <property type="match status" value="1"/>
</dbReference>
<feature type="non-terminal residue" evidence="4">
    <location>
        <position position="1"/>
    </location>
</feature>
<keyword evidence="1" id="KW-0547">Nucleotide-binding</keyword>
<dbReference type="GO" id="GO:0016887">
    <property type="term" value="F:ATP hydrolysis activity"/>
    <property type="evidence" value="ECO:0007669"/>
    <property type="project" value="InterPro"/>
</dbReference>
<organism evidence="4 5">
    <name type="scientific">Armadillidium nasatum</name>
    <dbReference type="NCBI Taxonomy" id="96803"/>
    <lineage>
        <taxon>Eukaryota</taxon>
        <taxon>Metazoa</taxon>
        <taxon>Ecdysozoa</taxon>
        <taxon>Arthropoda</taxon>
        <taxon>Crustacea</taxon>
        <taxon>Multicrustacea</taxon>
        <taxon>Malacostraca</taxon>
        <taxon>Eumalacostraca</taxon>
        <taxon>Peracarida</taxon>
        <taxon>Isopoda</taxon>
        <taxon>Oniscidea</taxon>
        <taxon>Crinocheta</taxon>
        <taxon>Armadillidiidae</taxon>
        <taxon>Armadillidium</taxon>
    </lineage>
</organism>
<dbReference type="Gene3D" id="3.40.50.300">
    <property type="entry name" value="P-loop containing nucleotide triphosphate hydrolases"/>
    <property type="match status" value="1"/>
</dbReference>
<dbReference type="Proteomes" id="UP000326759">
    <property type="component" value="Unassembled WGS sequence"/>
</dbReference>
<comment type="caution">
    <text evidence="4">The sequence shown here is derived from an EMBL/GenBank/DDBJ whole genome shotgun (WGS) entry which is preliminary data.</text>
</comment>
<keyword evidence="2" id="KW-0067">ATP-binding</keyword>
<gene>
    <name evidence="4" type="primary">sav</name>
    <name evidence="4" type="ORF">Anas_08417</name>
</gene>
<sequence>RLVARLASQRGYSFISATASHLLSPYVGESEKKVASLFHSARLAQPSIIFIDEIGKGSSKGVRVNIITELLQAMDGGSVGAMSQQGSSTMNNYHKNIQDDFLVCSATNHPEKLDSALIRPGRFDHLIYVPPPNEEERFEILKLKSSLIKISEKLLKEIAARSERWSGSELENLINKALMKLIFSNRIAADAEEIHMPEELLLEEF</sequence>
<keyword evidence="5" id="KW-1185">Reference proteome</keyword>
<protein>
    <submittedName>
        <fullName evidence="4">Protein SAV</fullName>
    </submittedName>
</protein>
<dbReference type="AlphaFoldDB" id="A0A5N5TDM9"/>
<feature type="domain" description="ATPase AAA-type core" evidence="3">
    <location>
        <begin position="3"/>
        <end position="130"/>
    </location>
</feature>
<dbReference type="InterPro" id="IPR050168">
    <property type="entry name" value="AAA_ATPase_domain"/>
</dbReference>
<dbReference type="EMBL" id="SEYY01003489">
    <property type="protein sequence ID" value="KAB7504269.1"/>
    <property type="molecule type" value="Genomic_DNA"/>
</dbReference>
<name>A0A5N5TDM9_9CRUS</name>
<evidence type="ECO:0000313" key="5">
    <source>
        <dbReference type="Proteomes" id="UP000326759"/>
    </source>
</evidence>
<dbReference type="GO" id="GO:0005524">
    <property type="term" value="F:ATP binding"/>
    <property type="evidence" value="ECO:0007669"/>
    <property type="project" value="UniProtKB-KW"/>
</dbReference>
<evidence type="ECO:0000259" key="3">
    <source>
        <dbReference type="Pfam" id="PF00004"/>
    </source>
</evidence>
<reference evidence="4 5" key="1">
    <citation type="journal article" date="2019" name="PLoS Biol.">
        <title>Sex chromosomes control vertical transmission of feminizing Wolbachia symbionts in an isopod.</title>
        <authorList>
            <person name="Becking T."/>
            <person name="Chebbi M.A."/>
            <person name="Giraud I."/>
            <person name="Moumen B."/>
            <person name="Laverre T."/>
            <person name="Caubet Y."/>
            <person name="Peccoud J."/>
            <person name="Gilbert C."/>
            <person name="Cordaux R."/>
        </authorList>
    </citation>
    <scope>NUCLEOTIDE SEQUENCE [LARGE SCALE GENOMIC DNA]</scope>
    <source>
        <strain evidence="4">ANa2</strain>
        <tissue evidence="4">Whole body excluding digestive tract and cuticle</tissue>
    </source>
</reference>
<proteinExistence type="predicted"/>
<dbReference type="PANTHER" id="PTHR23077">
    <property type="entry name" value="AAA-FAMILY ATPASE"/>
    <property type="match status" value="1"/>
</dbReference>
<dbReference type="PANTHER" id="PTHR23077:SF171">
    <property type="entry name" value="NUCLEAR VALOSIN-CONTAINING PROTEIN-LIKE"/>
    <property type="match status" value="1"/>
</dbReference>
<dbReference type="InterPro" id="IPR027417">
    <property type="entry name" value="P-loop_NTPase"/>
</dbReference>
<dbReference type="SUPFAM" id="SSF52540">
    <property type="entry name" value="P-loop containing nucleoside triphosphate hydrolases"/>
    <property type="match status" value="1"/>
</dbReference>
<evidence type="ECO:0000256" key="1">
    <source>
        <dbReference type="ARBA" id="ARBA00022741"/>
    </source>
</evidence>
<evidence type="ECO:0000313" key="4">
    <source>
        <dbReference type="EMBL" id="KAB7504269.1"/>
    </source>
</evidence>